<dbReference type="PATRIC" id="fig|754477.3.peg.2568"/>
<dbReference type="KEGG" id="mec:Q7C_2613"/>
<protein>
    <recommendedName>
        <fullName evidence="3">Lipoprotein</fullName>
    </recommendedName>
</protein>
<sequence precursor="true">MRIYWLILQNTVTVLGLLIATGCASITETVSSTIDYVTPDPGLVEVDYVAHFGEKDGIELEVFDHRFFVPERALSLPALFTLTTDDDYEEASLRLLRDKAFNQSYKDIEKLASAAKFTPYLEAKLFAAWANKLSISKSVSNLVLFTAMKKKGYRTLLVSSLSQQEVMIATHRRLLLSTYFLTDDNTGEPYGHAYPILAKYPAKFDTSNSRVVIKTQNMKPLDIFAGLDTFTNHKRYEKVRTRQVSFFYKGKRLRIDLDYSVPVSQYHYRLPPIDYEQSGDYITKYTVFDAFTGKSMRAAVAEYVDDPNNKLEVARFLLAMTQYGFEYKTDDEYYGHSHPVFAKAMLLPRTEASDCEDKTFFFNASARLFGIETAIALVPGHMFSLIALPPPSNESHFFQGRWLAAEATGRGHSLGEVYSYLEGITPEIFLE</sequence>
<reference evidence="1 2" key="1">
    <citation type="journal article" date="2012" name="J. Bacteriol.">
        <title>Complete genome sequences of Methylophaga sp. strain JAM1 and Methylophaga sp. strain JAM7.</title>
        <authorList>
            <person name="Villeneuve C."/>
            <person name="Martineau C."/>
            <person name="Mauffrey F."/>
            <person name="Villemur R."/>
        </authorList>
    </citation>
    <scope>NUCLEOTIDE SEQUENCE [LARGE SCALE GENOMIC DNA]</scope>
    <source>
        <strain evidence="1 2">JAM7</strain>
    </source>
</reference>
<dbReference type="EMBL" id="CP003380">
    <property type="protein sequence ID" value="AFJ03734.1"/>
    <property type="molecule type" value="Genomic_DNA"/>
</dbReference>
<proteinExistence type="predicted"/>
<dbReference type="STRING" id="754477.Q7C_2613"/>
<evidence type="ECO:0000313" key="1">
    <source>
        <dbReference type="EMBL" id="AFJ03734.1"/>
    </source>
</evidence>
<keyword evidence="2" id="KW-1185">Reference proteome</keyword>
<dbReference type="AlphaFoldDB" id="I1YLE1"/>
<dbReference type="PROSITE" id="PS51257">
    <property type="entry name" value="PROKAR_LIPOPROTEIN"/>
    <property type="match status" value="1"/>
</dbReference>
<accession>I1YLE1</accession>
<dbReference type="Proteomes" id="UP000009145">
    <property type="component" value="Chromosome"/>
</dbReference>
<dbReference type="RefSeq" id="WP_014705152.1">
    <property type="nucleotide sequence ID" value="NC_017856.1"/>
</dbReference>
<dbReference type="eggNOG" id="COG1305">
    <property type="taxonomic scope" value="Bacteria"/>
</dbReference>
<evidence type="ECO:0008006" key="3">
    <source>
        <dbReference type="Google" id="ProtNLM"/>
    </source>
</evidence>
<name>I1YLE1_METFJ</name>
<dbReference type="OrthoDB" id="9816224at2"/>
<gene>
    <name evidence="1" type="ordered locus">Q7C_2613</name>
</gene>
<dbReference type="HOGENOM" id="CLU_635860_0_0_6"/>
<evidence type="ECO:0000313" key="2">
    <source>
        <dbReference type="Proteomes" id="UP000009145"/>
    </source>
</evidence>
<organism evidence="1 2">
    <name type="scientific">Methylophaga frappieri (strain ATCC BAA-2434 / DSM 25690 / JAM7)</name>
    <dbReference type="NCBI Taxonomy" id="754477"/>
    <lineage>
        <taxon>Bacteria</taxon>
        <taxon>Pseudomonadati</taxon>
        <taxon>Pseudomonadota</taxon>
        <taxon>Gammaproteobacteria</taxon>
        <taxon>Thiotrichales</taxon>
        <taxon>Piscirickettsiaceae</taxon>
        <taxon>Methylophaga</taxon>
    </lineage>
</organism>